<proteinExistence type="predicted"/>
<dbReference type="VEuPathDB" id="FungiDB:VP01_2678g2"/>
<evidence type="ECO:0000313" key="1">
    <source>
        <dbReference type="EMBL" id="KNZ55438.1"/>
    </source>
</evidence>
<dbReference type="Proteomes" id="UP000037035">
    <property type="component" value="Unassembled WGS sequence"/>
</dbReference>
<keyword evidence="2" id="KW-1185">Reference proteome</keyword>
<organism evidence="1 2">
    <name type="scientific">Puccinia sorghi</name>
    <dbReference type="NCBI Taxonomy" id="27349"/>
    <lineage>
        <taxon>Eukaryota</taxon>
        <taxon>Fungi</taxon>
        <taxon>Dikarya</taxon>
        <taxon>Basidiomycota</taxon>
        <taxon>Pucciniomycotina</taxon>
        <taxon>Pucciniomycetes</taxon>
        <taxon>Pucciniales</taxon>
        <taxon>Pucciniaceae</taxon>
        <taxon>Puccinia</taxon>
    </lineage>
</organism>
<reference evidence="1 2" key="1">
    <citation type="submission" date="2015-08" db="EMBL/GenBank/DDBJ databases">
        <title>Next Generation Sequencing and Analysis of the Genome of Puccinia sorghi L Schw, the Causal Agent of Maize Common Rust.</title>
        <authorList>
            <person name="Rochi L."/>
            <person name="Burguener G."/>
            <person name="Darino M."/>
            <person name="Turjanski A."/>
            <person name="Kreff E."/>
            <person name="Dieguez M.J."/>
            <person name="Sacco F."/>
        </authorList>
    </citation>
    <scope>NUCLEOTIDE SEQUENCE [LARGE SCALE GENOMIC DNA]</scope>
    <source>
        <strain evidence="1 2">RO10H11247</strain>
    </source>
</reference>
<sequence length="52" mass="6417">MSKWGLSDGIIAQLRDNLSRYEQHLHKKYIKKKKKRTKKLKRIYCYVKSMKF</sequence>
<dbReference type="AlphaFoldDB" id="A0A0L6V3T9"/>
<accession>A0A0L6V3T9</accession>
<dbReference type="EMBL" id="LAVV01007588">
    <property type="protein sequence ID" value="KNZ55438.1"/>
    <property type="molecule type" value="Genomic_DNA"/>
</dbReference>
<protein>
    <submittedName>
        <fullName evidence="1">Uncharacterized protein</fullName>
    </submittedName>
</protein>
<gene>
    <name evidence="1" type="ORF">VP01_2678g2</name>
</gene>
<comment type="caution">
    <text evidence="1">The sequence shown here is derived from an EMBL/GenBank/DDBJ whole genome shotgun (WGS) entry which is preliminary data.</text>
</comment>
<evidence type="ECO:0000313" key="2">
    <source>
        <dbReference type="Proteomes" id="UP000037035"/>
    </source>
</evidence>
<name>A0A0L6V3T9_9BASI</name>